<keyword evidence="1" id="KW-0472">Membrane</keyword>
<comment type="caution">
    <text evidence="2">The sequence shown here is derived from an EMBL/GenBank/DDBJ whole genome shotgun (WGS) entry which is preliminary data.</text>
</comment>
<evidence type="ECO:0000313" key="3">
    <source>
        <dbReference type="Proteomes" id="UP000004410"/>
    </source>
</evidence>
<sequence length="38" mass="4804">MLYLWKALIYKVFQRFFFLLATNWLHLPFGYYLGLLFR</sequence>
<dbReference type="PaxDb" id="411470-RUMGNA_01512"/>
<name>A7B1T6_MEDG7</name>
<reference evidence="2 3" key="2">
    <citation type="submission" date="2007-06" db="EMBL/GenBank/DDBJ databases">
        <title>Draft genome sequence of Ruminococcus gnavus (ATCC 29149).</title>
        <authorList>
            <person name="Sudarsanam P."/>
            <person name="Ley R."/>
            <person name="Guruge J."/>
            <person name="Turnbaugh P.J."/>
            <person name="Mahowald M."/>
            <person name="Liep D."/>
            <person name="Gordon J."/>
        </authorList>
    </citation>
    <scope>NUCLEOTIDE SEQUENCE [LARGE SCALE GENOMIC DNA]</scope>
    <source>
        <strain evidence="2 3">ATCC 29149</strain>
    </source>
</reference>
<dbReference type="EMBL" id="AAYG02000011">
    <property type="protein sequence ID" value="EDN78208.1"/>
    <property type="molecule type" value="Genomic_DNA"/>
</dbReference>
<accession>A7B1T6</accession>
<dbReference type="Proteomes" id="UP000004410">
    <property type="component" value="Unassembled WGS sequence"/>
</dbReference>
<keyword evidence="1" id="KW-1133">Transmembrane helix</keyword>
<feature type="transmembrane region" description="Helical" evidence="1">
    <location>
        <begin position="12"/>
        <end position="33"/>
    </location>
</feature>
<keyword evidence="1" id="KW-0812">Transmembrane</keyword>
<evidence type="ECO:0000313" key="2">
    <source>
        <dbReference type="EMBL" id="EDN78208.1"/>
    </source>
</evidence>
<reference evidence="2 3" key="1">
    <citation type="submission" date="2007-04" db="EMBL/GenBank/DDBJ databases">
        <authorList>
            <person name="Fulton L."/>
            <person name="Clifton S."/>
            <person name="Fulton B."/>
            <person name="Xu J."/>
            <person name="Minx P."/>
            <person name="Pepin K.H."/>
            <person name="Johnson M."/>
            <person name="Thiruvilangam P."/>
            <person name="Bhonagiri V."/>
            <person name="Nash W.E."/>
            <person name="Mardis E.R."/>
            <person name="Wilson R.K."/>
        </authorList>
    </citation>
    <scope>NUCLEOTIDE SEQUENCE [LARGE SCALE GENOMIC DNA]</scope>
    <source>
        <strain evidence="2 3">ATCC 29149</strain>
    </source>
</reference>
<evidence type="ECO:0000256" key="1">
    <source>
        <dbReference type="SAM" id="Phobius"/>
    </source>
</evidence>
<organism evidence="2 3">
    <name type="scientific">Mediterraneibacter gnavus (strain ATCC 29149 / DSM 114966 / JCM 6515 / VPI C7-9)</name>
    <name type="common">Ruminococcus gnavus</name>
    <dbReference type="NCBI Taxonomy" id="411470"/>
    <lineage>
        <taxon>Bacteria</taxon>
        <taxon>Bacillati</taxon>
        <taxon>Bacillota</taxon>
        <taxon>Clostridia</taxon>
        <taxon>Lachnospirales</taxon>
        <taxon>Lachnospiraceae</taxon>
        <taxon>Mediterraneibacter</taxon>
    </lineage>
</organism>
<protein>
    <submittedName>
        <fullName evidence="2">Uncharacterized protein</fullName>
    </submittedName>
</protein>
<gene>
    <name evidence="2" type="ORF">RUMGNA_01512</name>
</gene>
<dbReference type="AlphaFoldDB" id="A7B1T6"/>
<proteinExistence type="predicted"/>